<proteinExistence type="predicted"/>
<reference evidence="2 3" key="1">
    <citation type="submission" date="2019-03" db="EMBL/GenBank/DDBJ databases">
        <title>San Antonio Military Medical Center submission to MRSN (WRAIR), pending publication.</title>
        <authorList>
            <person name="Blyth D.M."/>
            <person name="Mccarthy S.L."/>
            <person name="Schall S.E."/>
            <person name="Stam J.A."/>
            <person name="Ong A.C."/>
            <person name="Mcgann P.T."/>
        </authorList>
    </citation>
    <scope>NUCLEOTIDE SEQUENCE [LARGE SCALE GENOMIC DNA]</scope>
    <source>
        <strain evidence="2 3">MRSN571793</strain>
    </source>
</reference>
<accession>A0A4Y8L9V4</accession>
<keyword evidence="1" id="KW-1133">Transmembrane helix</keyword>
<keyword evidence="1" id="KW-0472">Membrane</keyword>
<organism evidence="2 3">
    <name type="scientific">Dysgonomonas capnocytophagoides</name>
    <dbReference type="NCBI Taxonomy" id="45254"/>
    <lineage>
        <taxon>Bacteria</taxon>
        <taxon>Pseudomonadati</taxon>
        <taxon>Bacteroidota</taxon>
        <taxon>Bacteroidia</taxon>
        <taxon>Bacteroidales</taxon>
        <taxon>Dysgonomonadaceae</taxon>
        <taxon>Dysgonomonas</taxon>
    </lineage>
</organism>
<comment type="caution">
    <text evidence="2">The sequence shown here is derived from an EMBL/GenBank/DDBJ whole genome shotgun (WGS) entry which is preliminary data.</text>
</comment>
<sequence length="571" mass="67238">MRDFFYVVHKLYNYKIIGLFIFLFLSTVLIKVNIFPDWFGFRYIEEPSNLIITLLSIVIGTSSIILTILLVVYESLSKPFRRNSLDIILDDPWIKLLFSLFSGVFIYLSLTLLVIKREGINTDADLALLYISCIITFFFILAQFPLVILALRYSKSHRFINKLVLEISLSDIDQISKPPKVEDSIVYFETMEKNKLMLLKEIGIIAIKENDWGMPQYILNEVYDILIRSITKETPEKQALSNIEAFCWICLHFSKNTIENSDLITAKCLLSDLYGIHVHLVEIGFRAFRKLSVDKCINDLHRGISSNDNFHSMQGYLLRESCEVIQFHIKSLNFSNEEWPTFDYSLDRLENNEKKTKTSEEINDYMFYINHELADLFFDTLKYAIDTKNKNVYNHISWKINPLLSSIYDSTNLTDYQKEEIFHNYYFKSKRVFDDVYESDMYEEMNISTNDNFYIKQWLTENRKYAFWCLSDTISRAVKLENLGKLSSHSIDSLFLIARGLANEDMNVETKESAIDLIIKFGFNFLKDKKTRNETKKEVIRQFKWLNSYLQKNEELSSLKKEYSSKIDKLK</sequence>
<evidence type="ECO:0000313" key="3">
    <source>
        <dbReference type="Proteomes" id="UP000297861"/>
    </source>
</evidence>
<feature type="transmembrane region" description="Helical" evidence="1">
    <location>
        <begin position="93"/>
        <end position="115"/>
    </location>
</feature>
<keyword evidence="3" id="KW-1185">Reference proteome</keyword>
<dbReference type="EMBL" id="SOML01000001">
    <property type="protein sequence ID" value="TFD99081.1"/>
    <property type="molecule type" value="Genomic_DNA"/>
</dbReference>
<name>A0A4Y8L9V4_9BACT</name>
<keyword evidence="1" id="KW-0812">Transmembrane</keyword>
<dbReference type="Proteomes" id="UP000297861">
    <property type="component" value="Unassembled WGS sequence"/>
</dbReference>
<feature type="transmembrane region" description="Helical" evidence="1">
    <location>
        <begin position="12"/>
        <end position="30"/>
    </location>
</feature>
<feature type="transmembrane region" description="Helical" evidence="1">
    <location>
        <begin position="50"/>
        <end position="73"/>
    </location>
</feature>
<feature type="transmembrane region" description="Helical" evidence="1">
    <location>
        <begin position="127"/>
        <end position="151"/>
    </location>
</feature>
<gene>
    <name evidence="2" type="ORF">E2605_03090</name>
</gene>
<dbReference type="OrthoDB" id="1550860at2"/>
<dbReference type="AlphaFoldDB" id="A0A4Y8L9V4"/>
<dbReference type="RefSeq" id="WP_134435458.1">
    <property type="nucleotide sequence ID" value="NZ_SOML01000001.1"/>
</dbReference>
<evidence type="ECO:0000313" key="2">
    <source>
        <dbReference type="EMBL" id="TFD99081.1"/>
    </source>
</evidence>
<protein>
    <recommendedName>
        <fullName evidence="4">DUF2254 domain-containing protein</fullName>
    </recommendedName>
</protein>
<evidence type="ECO:0008006" key="4">
    <source>
        <dbReference type="Google" id="ProtNLM"/>
    </source>
</evidence>
<evidence type="ECO:0000256" key="1">
    <source>
        <dbReference type="SAM" id="Phobius"/>
    </source>
</evidence>